<protein>
    <recommendedName>
        <fullName evidence="5">Condensation domain-containing protein</fullName>
    </recommendedName>
</protein>
<comment type="caution">
    <text evidence="3">The sequence shown here is derived from an EMBL/GenBank/DDBJ whole genome shotgun (WGS) entry which is preliminary data.</text>
</comment>
<dbReference type="InterPro" id="IPR044894">
    <property type="entry name" value="TubC_N_sf"/>
</dbReference>
<sequence length="136" mass="14779">MQALLTGLLNKSIRLAANGSGELKVTAGAEPLTDDEKNALKQQKPALLDFLAGGKAACLSYSQERLWFLAQMGYGAHYHVPGIAKLEGELNVEALAKAFNYLFARHASLRTHFIEIDGTPVQLVRAEVECNITVLI</sequence>
<evidence type="ECO:0000313" key="3">
    <source>
        <dbReference type="EMBL" id="KJV06564.1"/>
    </source>
</evidence>
<feature type="domain" description="TubC N-terminal docking" evidence="2">
    <location>
        <begin position="3"/>
        <end position="51"/>
    </location>
</feature>
<dbReference type="GO" id="GO:0003824">
    <property type="term" value="F:catalytic activity"/>
    <property type="evidence" value="ECO:0007669"/>
    <property type="project" value="InterPro"/>
</dbReference>
<dbReference type="Proteomes" id="UP000033684">
    <property type="component" value="Unassembled WGS sequence"/>
</dbReference>
<accession>A0A0F3ILZ6</accession>
<organism evidence="3 4">
    <name type="scientific">Methylocucumis oryzae</name>
    <dbReference type="NCBI Taxonomy" id="1632867"/>
    <lineage>
        <taxon>Bacteria</taxon>
        <taxon>Pseudomonadati</taxon>
        <taxon>Pseudomonadota</taxon>
        <taxon>Gammaproteobacteria</taxon>
        <taxon>Methylococcales</taxon>
        <taxon>Methylococcaceae</taxon>
        <taxon>Methylocucumis</taxon>
    </lineage>
</organism>
<gene>
    <name evidence="3" type="ORF">VZ94_10375</name>
</gene>
<keyword evidence="4" id="KW-1185">Reference proteome</keyword>
<evidence type="ECO:0000313" key="4">
    <source>
        <dbReference type="Proteomes" id="UP000033684"/>
    </source>
</evidence>
<dbReference type="OrthoDB" id="9757559at2"/>
<dbReference type="PATRIC" id="fig|1632867.3.peg.102"/>
<dbReference type="SUPFAM" id="SSF52777">
    <property type="entry name" value="CoA-dependent acyltransferases"/>
    <property type="match status" value="1"/>
</dbReference>
<evidence type="ECO:0008006" key="5">
    <source>
        <dbReference type="Google" id="ProtNLM"/>
    </source>
</evidence>
<dbReference type="InterPro" id="IPR001242">
    <property type="entry name" value="Condensation_dom"/>
</dbReference>
<dbReference type="Pfam" id="PF18563">
    <property type="entry name" value="TubC_N"/>
    <property type="match status" value="1"/>
</dbReference>
<dbReference type="Gene3D" id="3.30.559.10">
    <property type="entry name" value="Chloramphenicol acetyltransferase-like domain"/>
    <property type="match status" value="1"/>
</dbReference>
<dbReference type="Gene3D" id="1.10.10.1830">
    <property type="entry name" value="Non-ribosomal peptide synthase, adenylation domain"/>
    <property type="match status" value="1"/>
</dbReference>
<dbReference type="AlphaFoldDB" id="A0A0F3ILZ6"/>
<reference evidence="4" key="1">
    <citation type="submission" date="2015-03" db="EMBL/GenBank/DDBJ databases">
        <title>Draft genome sequence of a novel methanotroph (Sn10-6) isolated from flooded ricefield rhizosphere in India.</title>
        <authorList>
            <person name="Pandit P.S."/>
            <person name="Pore S.D."/>
            <person name="Arora P."/>
            <person name="Kapse N.G."/>
            <person name="Dhakephalkar P.K."/>
            <person name="Rahalkar M.C."/>
        </authorList>
    </citation>
    <scope>NUCLEOTIDE SEQUENCE [LARGE SCALE GENOMIC DNA]</scope>
    <source>
        <strain evidence="4">Sn10-6</strain>
    </source>
</reference>
<dbReference type="EMBL" id="LAJX01000101">
    <property type="protein sequence ID" value="KJV06564.1"/>
    <property type="molecule type" value="Genomic_DNA"/>
</dbReference>
<evidence type="ECO:0000259" key="1">
    <source>
        <dbReference type="Pfam" id="PF00668"/>
    </source>
</evidence>
<evidence type="ECO:0000259" key="2">
    <source>
        <dbReference type="Pfam" id="PF18563"/>
    </source>
</evidence>
<reference evidence="3 4" key="2">
    <citation type="journal article" date="2016" name="Microb. Ecol.">
        <title>Genome Characteristics of a Novel Type I Methanotroph (Sn10-6) Isolated from a Flooded Indian Rice Field.</title>
        <authorList>
            <person name="Rahalkar M.C."/>
            <person name="Pandit P.S."/>
            <person name="Dhakephalkar P.K."/>
            <person name="Pore S."/>
            <person name="Arora P."/>
            <person name="Kapse N."/>
        </authorList>
    </citation>
    <scope>NUCLEOTIDE SEQUENCE [LARGE SCALE GENOMIC DNA]</scope>
    <source>
        <strain evidence="3 4">Sn10-6</strain>
    </source>
</reference>
<feature type="domain" description="Condensation" evidence="1">
    <location>
        <begin position="58"/>
        <end position="135"/>
    </location>
</feature>
<dbReference type="InterPro" id="IPR023213">
    <property type="entry name" value="CAT-like_dom_sf"/>
</dbReference>
<dbReference type="Pfam" id="PF00668">
    <property type="entry name" value="Condensation"/>
    <property type="match status" value="1"/>
</dbReference>
<proteinExistence type="predicted"/>
<name>A0A0F3ILZ6_9GAMM</name>
<dbReference type="InterPro" id="IPR041464">
    <property type="entry name" value="TubC_N"/>
</dbReference>